<feature type="compositionally biased region" description="Polar residues" evidence="8">
    <location>
        <begin position="354"/>
        <end position="366"/>
    </location>
</feature>
<dbReference type="Gene3D" id="1.10.287.70">
    <property type="match status" value="1"/>
</dbReference>
<evidence type="ECO:0000256" key="1">
    <source>
        <dbReference type="ARBA" id="ARBA00022448"/>
    </source>
</evidence>
<evidence type="ECO:0000256" key="2">
    <source>
        <dbReference type="ARBA" id="ARBA00022538"/>
    </source>
</evidence>
<feature type="transmembrane region" description="Helical" evidence="9">
    <location>
        <begin position="85"/>
        <end position="108"/>
    </location>
</feature>
<dbReference type="GO" id="GO:0034702">
    <property type="term" value="C:monoatomic ion channel complex"/>
    <property type="evidence" value="ECO:0007669"/>
    <property type="project" value="UniProtKB-KW"/>
</dbReference>
<dbReference type="GO" id="GO:1990573">
    <property type="term" value="P:potassium ion import across plasma membrane"/>
    <property type="evidence" value="ECO:0007669"/>
    <property type="project" value="TreeGrafter"/>
</dbReference>
<evidence type="ECO:0000256" key="9">
    <source>
        <dbReference type="SAM" id="Phobius"/>
    </source>
</evidence>
<evidence type="ECO:0000313" key="10">
    <source>
        <dbReference type="EMBL" id="CAD9059949.1"/>
    </source>
</evidence>
<evidence type="ECO:0000256" key="8">
    <source>
        <dbReference type="SAM" id="MobiDB-lite"/>
    </source>
</evidence>
<keyword evidence="6 7" id="KW-0407">Ion channel</keyword>
<comment type="subcellular location">
    <subcellularLocation>
        <location evidence="7">Membrane</location>
        <topology evidence="7">Multi-pass membrane protein</topology>
    </subcellularLocation>
</comment>
<keyword evidence="5 7" id="KW-0406">Ion transport</keyword>
<keyword evidence="9" id="KW-1133">Transmembrane helix</keyword>
<feature type="transmembrane region" description="Helical" evidence="9">
    <location>
        <begin position="153"/>
        <end position="177"/>
    </location>
</feature>
<reference evidence="10" key="1">
    <citation type="submission" date="2021-01" db="EMBL/GenBank/DDBJ databases">
        <authorList>
            <person name="Corre E."/>
            <person name="Pelletier E."/>
            <person name="Niang G."/>
            <person name="Scheremetjew M."/>
            <person name="Finn R."/>
            <person name="Kale V."/>
            <person name="Holt S."/>
            <person name="Cochrane G."/>
            <person name="Meng A."/>
            <person name="Brown T."/>
            <person name="Cohen L."/>
        </authorList>
    </citation>
    <scope>NUCLEOTIDE SEQUENCE</scope>
    <source>
        <strain evidence="10">CCMP3346</strain>
    </source>
</reference>
<evidence type="ECO:0000256" key="7">
    <source>
        <dbReference type="RuleBase" id="RU003822"/>
    </source>
</evidence>
<comment type="similarity">
    <text evidence="7">Belongs to the inward rectifier-type potassium channel (TC 1.A.2.1) family.</text>
</comment>
<feature type="region of interest" description="Disordered" evidence="8">
    <location>
        <begin position="350"/>
        <end position="413"/>
    </location>
</feature>
<evidence type="ECO:0000256" key="3">
    <source>
        <dbReference type="ARBA" id="ARBA00022882"/>
    </source>
</evidence>
<dbReference type="GO" id="GO:0005886">
    <property type="term" value="C:plasma membrane"/>
    <property type="evidence" value="ECO:0007669"/>
    <property type="project" value="TreeGrafter"/>
</dbReference>
<dbReference type="SUPFAM" id="SSF81296">
    <property type="entry name" value="E set domains"/>
    <property type="match status" value="1"/>
</dbReference>
<evidence type="ECO:0000256" key="4">
    <source>
        <dbReference type="ARBA" id="ARBA00022958"/>
    </source>
</evidence>
<keyword evidence="7 9" id="KW-0812">Transmembrane</keyword>
<dbReference type="GO" id="GO:0005242">
    <property type="term" value="F:inward rectifier potassium channel activity"/>
    <property type="evidence" value="ECO:0007669"/>
    <property type="project" value="InterPro"/>
</dbReference>
<name>A0A7S1K0J6_9ALVE</name>
<dbReference type="EMBL" id="HBGB01025839">
    <property type="protein sequence ID" value="CAD9059949.1"/>
    <property type="molecule type" value="Transcribed_RNA"/>
</dbReference>
<dbReference type="InterPro" id="IPR014756">
    <property type="entry name" value="Ig_E-set"/>
</dbReference>
<gene>
    <name evidence="10" type="ORF">VBRA1451_LOCUS15019</name>
</gene>
<dbReference type="GO" id="GO:0034765">
    <property type="term" value="P:regulation of monoatomic ion transmembrane transport"/>
    <property type="evidence" value="ECO:0007669"/>
    <property type="project" value="TreeGrafter"/>
</dbReference>
<keyword evidence="3 7" id="KW-0851">Voltage-gated channel</keyword>
<evidence type="ECO:0008006" key="11">
    <source>
        <dbReference type="Google" id="ProtNLM"/>
    </source>
</evidence>
<keyword evidence="9" id="KW-0472">Membrane</keyword>
<sequence length="433" mass="49125">MSPIKRALRWFNLSQTISTRSQREDHFAHLKPSEYNILYNNPRVRRAVDGATRLKQAFRDPDFQVKIINKLWDVSPTRWLAKSSWWLLLTLVIAIAAAFSITFALVIMARSESFYGFDDDLIDVQHDPFLRAFAISLANFMGINYPGGPRDPTGTIILAIQSFFSKLLVVLGTGLVLMKFSRPRSHICFSDRMTVYEHHREKGQIWAKFRVAPSADQLLGSVAFKVSVEMTERTSTGEWECQFKEVSLDFSPTVVMMITNVRVHLNAPNNPFAGMNMEQIKERLDSVSVWVSGFDDVNGRMVTALESWEGEKIMWEAVFDDYFYVDPNEPNKQKPTQFVCNWARINTVIRPKQQPASTDEPSTADASISDRPTMHRSVSVGDDEVQRAATPTEGGGRGFSRRSKRSRTLHLSEGVGEVVTVVEGIRRERHADG</sequence>
<feature type="compositionally biased region" description="Basic residues" evidence="8">
    <location>
        <begin position="399"/>
        <end position="408"/>
    </location>
</feature>
<keyword evidence="1 7" id="KW-0813">Transport</keyword>
<protein>
    <recommendedName>
        <fullName evidence="11">Inward rectifier potassium channel C-terminal domain-containing protein</fullName>
    </recommendedName>
</protein>
<organism evidence="10">
    <name type="scientific">Vitrella brassicaformis</name>
    <dbReference type="NCBI Taxonomy" id="1169539"/>
    <lineage>
        <taxon>Eukaryota</taxon>
        <taxon>Sar</taxon>
        <taxon>Alveolata</taxon>
        <taxon>Colpodellida</taxon>
        <taxon>Vitrellaceae</taxon>
        <taxon>Vitrella</taxon>
    </lineage>
</organism>
<feature type="transmembrane region" description="Helical" evidence="9">
    <location>
        <begin position="129"/>
        <end position="147"/>
    </location>
</feature>
<proteinExistence type="inferred from homology"/>
<dbReference type="InterPro" id="IPR013518">
    <property type="entry name" value="K_chnl_inward-rec_Kir_cyto"/>
</dbReference>
<dbReference type="PANTHER" id="PTHR11767">
    <property type="entry name" value="INWARD RECTIFIER POTASSIUM CHANNEL"/>
    <property type="match status" value="1"/>
</dbReference>
<accession>A0A7S1K0J6</accession>
<evidence type="ECO:0000256" key="5">
    <source>
        <dbReference type="ARBA" id="ARBA00023065"/>
    </source>
</evidence>
<dbReference type="AlphaFoldDB" id="A0A7S1K0J6"/>
<evidence type="ECO:0000256" key="6">
    <source>
        <dbReference type="ARBA" id="ARBA00023303"/>
    </source>
</evidence>
<dbReference type="InterPro" id="IPR016449">
    <property type="entry name" value="K_chnl_inward-rec_Kir"/>
</dbReference>
<keyword evidence="2 7" id="KW-0633">Potassium transport</keyword>
<dbReference type="Gene3D" id="2.60.40.1400">
    <property type="entry name" value="G protein-activated inward rectifier potassium channel 1"/>
    <property type="match status" value="1"/>
</dbReference>
<keyword evidence="4 7" id="KW-0630">Potassium</keyword>